<evidence type="ECO:0000256" key="1">
    <source>
        <dbReference type="ARBA" id="ARBA00004141"/>
    </source>
</evidence>
<accession>A0A8X6QJJ2</accession>
<dbReference type="PANTHER" id="PTHR19282:SF551">
    <property type="entry name" value="RE08073P-RELATED"/>
    <property type="match status" value="1"/>
</dbReference>
<comment type="caution">
    <text evidence="6">The sequence shown here is derived from an EMBL/GenBank/DDBJ whole genome shotgun (WGS) entry which is preliminary data.</text>
</comment>
<evidence type="ECO:0000256" key="3">
    <source>
        <dbReference type="ARBA" id="ARBA00022989"/>
    </source>
</evidence>
<dbReference type="AlphaFoldDB" id="A0A8X6QJJ2"/>
<feature type="transmembrane region" description="Helical" evidence="5">
    <location>
        <begin position="469"/>
        <end position="491"/>
    </location>
</feature>
<keyword evidence="4 5" id="KW-0472">Membrane</keyword>
<organism evidence="6 7">
    <name type="scientific">Nephila pilipes</name>
    <name type="common">Giant wood spider</name>
    <name type="synonym">Nephila maculata</name>
    <dbReference type="NCBI Taxonomy" id="299642"/>
    <lineage>
        <taxon>Eukaryota</taxon>
        <taxon>Metazoa</taxon>
        <taxon>Ecdysozoa</taxon>
        <taxon>Arthropoda</taxon>
        <taxon>Chelicerata</taxon>
        <taxon>Arachnida</taxon>
        <taxon>Araneae</taxon>
        <taxon>Araneomorphae</taxon>
        <taxon>Entelegynae</taxon>
        <taxon>Araneoidea</taxon>
        <taxon>Nephilidae</taxon>
        <taxon>Nephila</taxon>
    </lineage>
</organism>
<keyword evidence="7" id="KW-1185">Reference proteome</keyword>
<dbReference type="EMBL" id="BMAW01129013">
    <property type="protein sequence ID" value="GFU28466.1"/>
    <property type="molecule type" value="Genomic_DNA"/>
</dbReference>
<evidence type="ECO:0000313" key="6">
    <source>
        <dbReference type="EMBL" id="GFU28466.1"/>
    </source>
</evidence>
<feature type="transmembrane region" description="Helical" evidence="5">
    <location>
        <begin position="439"/>
        <end position="463"/>
    </location>
</feature>
<dbReference type="Proteomes" id="UP000887013">
    <property type="component" value="Unassembled WGS sequence"/>
</dbReference>
<protein>
    <submittedName>
        <fullName evidence="6">Tetraspanin-8</fullName>
    </submittedName>
</protein>
<dbReference type="OrthoDB" id="10051670at2759"/>
<evidence type="ECO:0000313" key="7">
    <source>
        <dbReference type="Proteomes" id="UP000887013"/>
    </source>
</evidence>
<dbReference type="GO" id="GO:0005886">
    <property type="term" value="C:plasma membrane"/>
    <property type="evidence" value="ECO:0007669"/>
    <property type="project" value="TreeGrafter"/>
</dbReference>
<keyword evidence="3 5" id="KW-1133">Transmembrane helix</keyword>
<reference evidence="6" key="1">
    <citation type="submission" date="2020-08" db="EMBL/GenBank/DDBJ databases">
        <title>Multicomponent nature underlies the extraordinary mechanical properties of spider dragline silk.</title>
        <authorList>
            <person name="Kono N."/>
            <person name="Nakamura H."/>
            <person name="Mori M."/>
            <person name="Yoshida Y."/>
            <person name="Ohtoshi R."/>
            <person name="Malay A.D."/>
            <person name="Moran D.A.P."/>
            <person name="Tomita M."/>
            <person name="Numata K."/>
            <person name="Arakawa K."/>
        </authorList>
    </citation>
    <scope>NUCLEOTIDE SEQUENCE</scope>
</reference>
<dbReference type="InterPro" id="IPR018499">
    <property type="entry name" value="Tetraspanin/Peripherin"/>
</dbReference>
<proteinExistence type="predicted"/>
<dbReference type="Pfam" id="PF00335">
    <property type="entry name" value="Tetraspanin"/>
    <property type="match status" value="1"/>
</dbReference>
<evidence type="ECO:0000256" key="2">
    <source>
        <dbReference type="ARBA" id="ARBA00022692"/>
    </source>
</evidence>
<evidence type="ECO:0000256" key="4">
    <source>
        <dbReference type="ARBA" id="ARBA00023136"/>
    </source>
</evidence>
<dbReference type="CDD" id="cd03127">
    <property type="entry name" value="tetraspanin_LEL"/>
    <property type="match status" value="1"/>
</dbReference>
<keyword evidence="2 5" id="KW-0812">Transmembrane</keyword>
<dbReference type="SUPFAM" id="SSF48652">
    <property type="entry name" value="Tetraspanin"/>
    <property type="match status" value="1"/>
</dbReference>
<feature type="transmembrane region" description="Helical" evidence="5">
    <location>
        <begin position="392"/>
        <end position="418"/>
    </location>
</feature>
<evidence type="ECO:0000256" key="5">
    <source>
        <dbReference type="SAM" id="Phobius"/>
    </source>
</evidence>
<dbReference type="Gene3D" id="2.40.70.10">
    <property type="entry name" value="Acid Proteases"/>
    <property type="match status" value="1"/>
</dbReference>
<dbReference type="PRINTS" id="PR00259">
    <property type="entry name" value="TMFOUR"/>
</dbReference>
<sequence>MNTFEKLKAKRSALRGSITKFIAKTESILDSSVEDTDSDEILELLEHINKKENDLNIVNSEIEIAITDPTVFDNEFKTSEEYSDKITIIKFRIKSRIQKLNALDNNVVEKRENRPSQSACLKLPKLSIKPFYASSENKTLNIRILLDSGSERTFILREVAEALNLKPIRKERLLLYSFGKKNPEPSDFDLVQLQLKNPHNPNHRIPIEALITQHISGASLDSRFLVNKIKMLAEVSGLEPADSGKGKIQLLLGMDFFCEVIRGAPVRITKDWRHCDGKLNPADLITRGCDAEELLYSTHWFCGPPFLSLPEEKWPISKLPPSKTIQGQSERRSKIEISLHCTTEKNENGREPVLKFENYSSWERLRRLTAWIQRFCRNARKMAPHVDPATAWMKYIIFTVNFVIWVMGGAILGLGIWIRSDSDFWEYHRSLDIGQYYQACYMVITLGVIILIIGFFGCCGAALDSPCMLFTYFVILVIIVLMELTASGLVWKHADGEKFQKFLTDSIKDAIDKSQREDYDAMRFVELLQLHLECCGGYDKNDYHLDAIPQSCSSDRTNNVFIHGCGENIRRYLEQKAGAVGGVALGLVLVQILCLIFTGCLFCILREDSKEY</sequence>
<dbReference type="InterPro" id="IPR008952">
    <property type="entry name" value="Tetraspanin_EC2_sf"/>
</dbReference>
<dbReference type="PANTHER" id="PTHR19282">
    <property type="entry name" value="TETRASPANIN"/>
    <property type="match status" value="1"/>
</dbReference>
<comment type="subcellular location">
    <subcellularLocation>
        <location evidence="1">Membrane</location>
        <topology evidence="1">Multi-pass membrane protein</topology>
    </subcellularLocation>
</comment>
<name>A0A8X6QJJ2_NEPPI</name>
<dbReference type="InterPro" id="IPR021109">
    <property type="entry name" value="Peptidase_aspartic_dom_sf"/>
</dbReference>
<gene>
    <name evidence="6" type="primary">TSPAN8</name>
    <name evidence="6" type="ORF">NPIL_275371</name>
</gene>
<feature type="transmembrane region" description="Helical" evidence="5">
    <location>
        <begin position="579"/>
        <end position="605"/>
    </location>
</feature>
<dbReference type="Gene3D" id="1.10.1450.10">
    <property type="entry name" value="Tetraspanin"/>
    <property type="match status" value="1"/>
</dbReference>